<sequence>MDTNEQVRIIEAQIHSKEAN</sequence>
<evidence type="ECO:0000313" key="2">
    <source>
        <dbReference type="EMBL" id="KKL49814.1"/>
    </source>
</evidence>
<reference evidence="2" key="1">
    <citation type="journal article" date="2015" name="Nature">
        <title>Complex archaea that bridge the gap between prokaryotes and eukaryotes.</title>
        <authorList>
            <person name="Spang A."/>
            <person name="Saw J.H."/>
            <person name="Jorgensen S.L."/>
            <person name="Zaremba-Niedzwiedzka K."/>
            <person name="Martijn J."/>
            <person name="Lind A.E."/>
            <person name="van Eijk R."/>
            <person name="Schleper C."/>
            <person name="Guy L."/>
            <person name="Ettema T.J."/>
        </authorList>
    </citation>
    <scope>NUCLEOTIDE SEQUENCE</scope>
</reference>
<organism evidence="2">
    <name type="scientific">marine sediment metagenome</name>
    <dbReference type="NCBI Taxonomy" id="412755"/>
    <lineage>
        <taxon>unclassified sequences</taxon>
        <taxon>metagenomes</taxon>
        <taxon>ecological metagenomes</taxon>
    </lineage>
</organism>
<evidence type="ECO:0000256" key="1">
    <source>
        <dbReference type="SAM" id="MobiDB-lite"/>
    </source>
</evidence>
<protein>
    <submittedName>
        <fullName evidence="2">Uncharacterized protein</fullName>
    </submittedName>
</protein>
<accession>A0A0F9CL09</accession>
<dbReference type="EMBL" id="LAZR01032826">
    <property type="protein sequence ID" value="KKL49814.1"/>
    <property type="molecule type" value="Genomic_DNA"/>
</dbReference>
<dbReference type="AlphaFoldDB" id="A0A0F9CL09"/>
<feature type="region of interest" description="Disordered" evidence="1">
    <location>
        <begin position="1"/>
        <end position="20"/>
    </location>
</feature>
<name>A0A0F9CL09_9ZZZZ</name>
<feature type="non-terminal residue" evidence="2">
    <location>
        <position position="20"/>
    </location>
</feature>
<gene>
    <name evidence="2" type="ORF">LCGC14_2311780</name>
</gene>
<proteinExistence type="predicted"/>
<comment type="caution">
    <text evidence="2">The sequence shown here is derived from an EMBL/GenBank/DDBJ whole genome shotgun (WGS) entry which is preliminary data.</text>
</comment>